<keyword evidence="1" id="KW-0227">DNA damage</keyword>
<organism evidence="3 4">
    <name type="scientific">Calidifontibacter indicus</name>
    <dbReference type="NCBI Taxonomy" id="419650"/>
    <lineage>
        <taxon>Bacteria</taxon>
        <taxon>Bacillati</taxon>
        <taxon>Actinomycetota</taxon>
        <taxon>Actinomycetes</taxon>
        <taxon>Micrococcales</taxon>
        <taxon>Dermacoccaceae</taxon>
        <taxon>Calidifontibacter</taxon>
    </lineage>
</organism>
<dbReference type="GO" id="GO:0005737">
    <property type="term" value="C:cytoplasm"/>
    <property type="evidence" value="ECO:0007669"/>
    <property type="project" value="TreeGrafter"/>
</dbReference>
<keyword evidence="2" id="KW-0234">DNA repair</keyword>
<evidence type="ECO:0000256" key="1">
    <source>
        <dbReference type="ARBA" id="ARBA00022763"/>
    </source>
</evidence>
<dbReference type="GO" id="GO:0006285">
    <property type="term" value="P:base-excision repair, AP site formation"/>
    <property type="evidence" value="ECO:0007669"/>
    <property type="project" value="TreeGrafter"/>
</dbReference>
<dbReference type="AlphaFoldDB" id="A0A3D9UV29"/>
<dbReference type="GO" id="GO:0043916">
    <property type="term" value="F:DNA-7-methylguanine glycosylase activity"/>
    <property type="evidence" value="ECO:0007669"/>
    <property type="project" value="TreeGrafter"/>
</dbReference>
<dbReference type="GO" id="GO:0006307">
    <property type="term" value="P:DNA alkylation repair"/>
    <property type="evidence" value="ECO:0007669"/>
    <property type="project" value="TreeGrafter"/>
</dbReference>
<dbReference type="EMBL" id="QTUA01000001">
    <property type="protein sequence ID" value="REF30475.1"/>
    <property type="molecule type" value="Genomic_DNA"/>
</dbReference>
<name>A0A3D9UV29_9MICO</name>
<reference evidence="3 4" key="1">
    <citation type="submission" date="2018-08" db="EMBL/GenBank/DDBJ databases">
        <title>Sequencing the genomes of 1000 actinobacteria strains.</title>
        <authorList>
            <person name="Klenk H.-P."/>
        </authorList>
    </citation>
    <scope>NUCLEOTIDE SEQUENCE [LARGE SCALE GENOMIC DNA]</scope>
    <source>
        <strain evidence="3 4">DSM 22967</strain>
    </source>
</reference>
<dbReference type="Gene3D" id="1.10.340.30">
    <property type="entry name" value="Hypothetical protein, domain 2"/>
    <property type="match status" value="1"/>
</dbReference>
<comment type="caution">
    <text evidence="3">The sequence shown here is derived from an EMBL/GenBank/DDBJ whole genome shotgun (WGS) entry which is preliminary data.</text>
</comment>
<dbReference type="GO" id="GO:0032131">
    <property type="term" value="F:alkylated DNA binding"/>
    <property type="evidence" value="ECO:0007669"/>
    <property type="project" value="TreeGrafter"/>
</dbReference>
<keyword evidence="4" id="KW-1185">Reference proteome</keyword>
<protein>
    <submittedName>
        <fullName evidence="3">3-methyladenine DNA glycosylase/8-oxoguanine DNA glycosylase</fullName>
    </submittedName>
</protein>
<dbReference type="SUPFAM" id="SSF48150">
    <property type="entry name" value="DNA-glycosylase"/>
    <property type="match status" value="1"/>
</dbReference>
<gene>
    <name evidence="3" type="ORF">DFJ65_1483</name>
</gene>
<dbReference type="InterPro" id="IPR051912">
    <property type="entry name" value="Alkylbase_DNA_Glycosylase/TA"/>
</dbReference>
<dbReference type="PANTHER" id="PTHR43003">
    <property type="entry name" value="DNA-3-METHYLADENINE GLYCOSYLASE"/>
    <property type="match status" value="1"/>
</dbReference>
<dbReference type="InterPro" id="IPR011257">
    <property type="entry name" value="DNA_glycosylase"/>
</dbReference>
<dbReference type="OrthoDB" id="5501430at2"/>
<sequence length="309" mass="33604">MTDPQQADFAPGRRVPLRAIIGSLRRGAGDPTWIEGPDGIWRGSITPHGPVSLGLRVERAVSGDRVVATAHGPGAPWALERLPRLLGADDTIDDFVAHHDVVAEALAAQRDWRLGRTDLVIDALVPAIIEQRVTGRQAFSAYRTLVRRYGAIAPGPAGQRGLRTPPSAAQWLRVPSWEWLRAGVDAQRADTVMRALRVAARLEECVDLPAQEASRRLRTVPGIGVWTAAEVAQRAFGDPDAVSFGDYHVAKNIGYALTGQPVDDAGLAQLLEPYAGHRYRVQYLVHAAGLSRPRRGPRLSLPTHLPARF</sequence>
<accession>A0A3D9UV29</accession>
<dbReference type="RefSeq" id="WP_115922462.1">
    <property type="nucleotide sequence ID" value="NZ_QTUA01000001.1"/>
</dbReference>
<evidence type="ECO:0000313" key="3">
    <source>
        <dbReference type="EMBL" id="REF30475.1"/>
    </source>
</evidence>
<proteinExistence type="predicted"/>
<evidence type="ECO:0000313" key="4">
    <source>
        <dbReference type="Proteomes" id="UP000256253"/>
    </source>
</evidence>
<evidence type="ECO:0000256" key="2">
    <source>
        <dbReference type="ARBA" id="ARBA00023204"/>
    </source>
</evidence>
<dbReference type="GO" id="GO:0008725">
    <property type="term" value="F:DNA-3-methyladenine glycosylase activity"/>
    <property type="evidence" value="ECO:0007669"/>
    <property type="project" value="TreeGrafter"/>
</dbReference>
<dbReference type="Proteomes" id="UP000256253">
    <property type="component" value="Unassembled WGS sequence"/>
</dbReference>
<dbReference type="GO" id="GO:0032993">
    <property type="term" value="C:protein-DNA complex"/>
    <property type="evidence" value="ECO:0007669"/>
    <property type="project" value="TreeGrafter"/>
</dbReference>
<dbReference type="PANTHER" id="PTHR43003:SF6">
    <property type="entry name" value="DNA GLYCOSYLASE"/>
    <property type="match status" value="1"/>
</dbReference>